<protein>
    <submittedName>
        <fullName evidence="3">CoA transferase</fullName>
    </submittedName>
</protein>
<dbReference type="InterPro" id="IPR050483">
    <property type="entry name" value="CoA-transferase_III_domain"/>
</dbReference>
<feature type="compositionally biased region" description="Low complexity" evidence="2">
    <location>
        <begin position="19"/>
        <end position="30"/>
    </location>
</feature>
<dbReference type="AlphaFoldDB" id="A0A967F221"/>
<dbReference type="SUPFAM" id="SSF89796">
    <property type="entry name" value="CoA-transferase family III (CaiB/BaiF)"/>
    <property type="match status" value="1"/>
</dbReference>
<keyword evidence="1 3" id="KW-0808">Transferase</keyword>
<dbReference type="InterPro" id="IPR044855">
    <property type="entry name" value="CoA-Trfase_III_dom3_sf"/>
</dbReference>
<evidence type="ECO:0000313" key="4">
    <source>
        <dbReference type="Proteomes" id="UP000761264"/>
    </source>
</evidence>
<name>A0A967F221_9PROT</name>
<dbReference type="Gene3D" id="3.40.50.10540">
    <property type="entry name" value="Crotonobetainyl-coa:carnitine coa-transferase, domain 1"/>
    <property type="match status" value="1"/>
</dbReference>
<keyword evidence="4" id="KW-1185">Reference proteome</keyword>
<dbReference type="InterPro" id="IPR023606">
    <property type="entry name" value="CoA-Trfase_III_dom_1_sf"/>
</dbReference>
<evidence type="ECO:0000256" key="2">
    <source>
        <dbReference type="SAM" id="MobiDB-lite"/>
    </source>
</evidence>
<feature type="region of interest" description="Disordered" evidence="2">
    <location>
        <begin position="1"/>
        <end position="30"/>
    </location>
</feature>
<organism evidence="3 4">
    <name type="scientific">Pelagibius litoralis</name>
    <dbReference type="NCBI Taxonomy" id="374515"/>
    <lineage>
        <taxon>Bacteria</taxon>
        <taxon>Pseudomonadati</taxon>
        <taxon>Pseudomonadota</taxon>
        <taxon>Alphaproteobacteria</taxon>
        <taxon>Rhodospirillales</taxon>
        <taxon>Rhodovibrionaceae</taxon>
        <taxon>Pelagibius</taxon>
    </lineage>
</organism>
<evidence type="ECO:0000256" key="1">
    <source>
        <dbReference type="ARBA" id="ARBA00022679"/>
    </source>
</evidence>
<comment type="caution">
    <text evidence="3">The sequence shown here is derived from an EMBL/GenBank/DDBJ whole genome shotgun (WGS) entry which is preliminary data.</text>
</comment>
<dbReference type="PANTHER" id="PTHR48207">
    <property type="entry name" value="SUCCINATE--HYDROXYMETHYLGLUTARATE COA-TRANSFERASE"/>
    <property type="match status" value="1"/>
</dbReference>
<dbReference type="PANTHER" id="PTHR48207:SF3">
    <property type="entry name" value="SUCCINATE--HYDROXYMETHYLGLUTARATE COA-TRANSFERASE"/>
    <property type="match status" value="1"/>
</dbReference>
<dbReference type="Pfam" id="PF02515">
    <property type="entry name" value="CoA_transf_3"/>
    <property type="match status" value="1"/>
</dbReference>
<dbReference type="Proteomes" id="UP000761264">
    <property type="component" value="Unassembled WGS sequence"/>
</dbReference>
<dbReference type="InterPro" id="IPR003673">
    <property type="entry name" value="CoA-Trfase_fam_III"/>
</dbReference>
<dbReference type="EMBL" id="JAAQPH010000023">
    <property type="protein sequence ID" value="NIA71481.1"/>
    <property type="molecule type" value="Genomic_DNA"/>
</dbReference>
<proteinExistence type="predicted"/>
<gene>
    <name evidence="3" type="ORF">HBA54_23090</name>
</gene>
<reference evidence="3" key="1">
    <citation type="submission" date="2020-03" db="EMBL/GenBank/DDBJ databases">
        <title>Genome of Pelagibius litoralis DSM 21314T.</title>
        <authorList>
            <person name="Wang G."/>
        </authorList>
    </citation>
    <scope>NUCLEOTIDE SEQUENCE</scope>
    <source>
        <strain evidence="3">DSM 21314</strain>
    </source>
</reference>
<evidence type="ECO:0000313" key="3">
    <source>
        <dbReference type="EMBL" id="NIA71481.1"/>
    </source>
</evidence>
<feature type="compositionally biased region" description="Polar residues" evidence="2">
    <location>
        <begin position="1"/>
        <end position="11"/>
    </location>
</feature>
<dbReference type="GO" id="GO:0008410">
    <property type="term" value="F:CoA-transferase activity"/>
    <property type="evidence" value="ECO:0007669"/>
    <property type="project" value="TreeGrafter"/>
</dbReference>
<dbReference type="Gene3D" id="3.30.1540.10">
    <property type="entry name" value="formyl-coa transferase, domain 3"/>
    <property type="match status" value="1"/>
</dbReference>
<accession>A0A967F221</accession>
<sequence length="416" mass="44724">MTNPTAANQAENGAETEPARAPSRTPPASSALQNIRVLDLTRVRSGPTCVRQLADWGADVIKIETPVDAAQLGGPRSGPDFQNLHRNKRSLTLNLKSPAGKAAFRRLTDTADVVVENFRPNVKKRLGIDYDTLAVTNPGLVYASISGFGQDGPYAERPGFDQIAQGMGGLMSITGKPGEGPMRVGIPIADLSAGLLAAQGILLALLERAVSGQGQWVQTSLLQAQVFMLDFQGARYLVDNDVPKQAGNNHPTSIPTGVFRTGDGHMNLAVAGEDIWKRFARALGRENWTTDERFETAPARSENRDALGAEIETITQSKSTAEWIEIMNAAGVPAGEINDIGQVFRDPQVRHLGLAQPVTSHERGNTHLIGQPIIMSRTPSRIVAPPPTAGQHSNEILAELGYTKDDIRDMKRDGAI</sequence>